<reference evidence="1 2" key="1">
    <citation type="submission" date="2015-09" db="EMBL/GenBank/DDBJ databases">
        <title>Sorangium comparison.</title>
        <authorList>
            <person name="Zaburannyi N."/>
            <person name="Bunk B."/>
            <person name="Overmann J."/>
            <person name="Mueller R."/>
        </authorList>
    </citation>
    <scope>NUCLEOTIDE SEQUENCE [LARGE SCALE GENOMIC DNA]</scope>
    <source>
        <strain evidence="1 2">So ce836</strain>
    </source>
</reference>
<evidence type="ECO:0000313" key="2">
    <source>
        <dbReference type="Proteomes" id="UP000295497"/>
    </source>
</evidence>
<dbReference type="AlphaFoldDB" id="A0A4P2R022"/>
<proteinExistence type="predicted"/>
<evidence type="ECO:0000313" key="1">
    <source>
        <dbReference type="EMBL" id="AUX36175.1"/>
    </source>
</evidence>
<protein>
    <submittedName>
        <fullName evidence="1">Uncharacterized protein</fullName>
    </submittedName>
</protein>
<dbReference type="Proteomes" id="UP000295497">
    <property type="component" value="Chromosome"/>
</dbReference>
<gene>
    <name evidence="1" type="ORF">SOCE836_083810</name>
</gene>
<organism evidence="1 2">
    <name type="scientific">Sorangium cellulosum</name>
    <name type="common">Polyangium cellulosum</name>
    <dbReference type="NCBI Taxonomy" id="56"/>
    <lineage>
        <taxon>Bacteria</taxon>
        <taxon>Pseudomonadati</taxon>
        <taxon>Myxococcota</taxon>
        <taxon>Polyangia</taxon>
        <taxon>Polyangiales</taxon>
        <taxon>Polyangiaceae</taxon>
        <taxon>Sorangium</taxon>
    </lineage>
</organism>
<dbReference type="EMBL" id="CP012672">
    <property type="protein sequence ID" value="AUX36175.1"/>
    <property type="molecule type" value="Genomic_DNA"/>
</dbReference>
<sequence length="41" mass="4410">MSLSTVLRVLGRNDGEVRSVLRAGSLRKGLCARLAALASRR</sequence>
<name>A0A4P2R022_SORCE</name>
<accession>A0A4P2R022</accession>